<dbReference type="AlphaFoldDB" id="A9KFC7"/>
<evidence type="ECO:0000256" key="6">
    <source>
        <dbReference type="ARBA" id="ARBA00022553"/>
    </source>
</evidence>
<dbReference type="CDD" id="cd16922">
    <property type="entry name" value="HATPase_EvgS-ArcB-TorS-like"/>
    <property type="match status" value="1"/>
</dbReference>
<dbReference type="InterPro" id="IPR013656">
    <property type="entry name" value="PAS_4"/>
</dbReference>
<keyword evidence="4" id="KW-1003">Cell membrane</keyword>
<dbReference type="InterPro" id="IPR036890">
    <property type="entry name" value="HATPase_C_sf"/>
</dbReference>
<dbReference type="Pfam" id="PF00512">
    <property type="entry name" value="HisKA"/>
    <property type="match status" value="1"/>
</dbReference>
<dbReference type="SMART" id="SM00086">
    <property type="entry name" value="PAC"/>
    <property type="match status" value="1"/>
</dbReference>
<dbReference type="Pfam" id="PF02518">
    <property type="entry name" value="HATPase_c"/>
    <property type="match status" value="1"/>
</dbReference>
<dbReference type="Gene3D" id="3.30.450.20">
    <property type="entry name" value="PAS domain"/>
    <property type="match status" value="1"/>
</dbReference>
<dbReference type="InterPro" id="IPR000014">
    <property type="entry name" value="PAS"/>
</dbReference>
<evidence type="ECO:0000256" key="7">
    <source>
        <dbReference type="ARBA" id="ARBA00022679"/>
    </source>
</evidence>
<dbReference type="SUPFAM" id="SSF55874">
    <property type="entry name" value="ATPase domain of HSP90 chaperone/DNA topoisomerase II/histidine kinase"/>
    <property type="match status" value="1"/>
</dbReference>
<dbReference type="SUPFAM" id="SSF47384">
    <property type="entry name" value="Homodimeric domain of signal transducing histidine kinase"/>
    <property type="match status" value="1"/>
</dbReference>
<dbReference type="InterPro" id="IPR035965">
    <property type="entry name" value="PAS-like_dom_sf"/>
</dbReference>
<evidence type="ECO:0000256" key="15">
    <source>
        <dbReference type="PROSITE-ProRule" id="PRU00169"/>
    </source>
</evidence>
<keyword evidence="12" id="KW-0902">Two-component regulatory system</keyword>
<keyword evidence="7 21" id="KW-0808">Transferase</keyword>
<dbReference type="Gene3D" id="1.10.287.130">
    <property type="match status" value="1"/>
</dbReference>
<keyword evidence="11" id="KW-1133">Transmembrane helix</keyword>
<evidence type="ECO:0000256" key="3">
    <source>
        <dbReference type="ARBA" id="ARBA00012438"/>
    </source>
</evidence>
<dbReference type="PRINTS" id="PR00344">
    <property type="entry name" value="BCTRLSENSOR"/>
</dbReference>
<keyword evidence="9 21" id="KW-0418">Kinase</keyword>
<evidence type="ECO:0000313" key="21">
    <source>
        <dbReference type="EMBL" id="ABS77759.2"/>
    </source>
</evidence>
<dbReference type="InterPro" id="IPR004358">
    <property type="entry name" value="Sig_transdc_His_kin-like_C"/>
</dbReference>
<dbReference type="InterPro" id="IPR019734">
    <property type="entry name" value="TPR_rpt"/>
</dbReference>
<evidence type="ECO:0000259" key="18">
    <source>
        <dbReference type="PROSITE" id="PS50110"/>
    </source>
</evidence>
<evidence type="ECO:0000256" key="12">
    <source>
        <dbReference type="ARBA" id="ARBA00023012"/>
    </source>
</evidence>
<dbReference type="FunFam" id="3.30.565.10:FF:000010">
    <property type="entry name" value="Sensor histidine kinase RcsC"/>
    <property type="match status" value="1"/>
</dbReference>
<evidence type="ECO:0000256" key="16">
    <source>
        <dbReference type="PROSITE-ProRule" id="PRU00339"/>
    </source>
</evidence>
<keyword evidence="13" id="KW-0472">Membrane</keyword>
<evidence type="ECO:0000256" key="9">
    <source>
        <dbReference type="ARBA" id="ARBA00022777"/>
    </source>
</evidence>
<organism evidence="21 22">
    <name type="scientific">Coxiella burnetii (strain Dugway 5J108-111)</name>
    <dbReference type="NCBI Taxonomy" id="434922"/>
    <lineage>
        <taxon>Bacteria</taxon>
        <taxon>Pseudomonadati</taxon>
        <taxon>Pseudomonadota</taxon>
        <taxon>Gammaproteobacteria</taxon>
        <taxon>Legionellales</taxon>
        <taxon>Coxiellaceae</taxon>
        <taxon>Coxiella</taxon>
    </lineage>
</organism>
<keyword evidence="10" id="KW-0547">Nucleotide-binding</keyword>
<keyword evidence="6 15" id="KW-0597">Phosphoprotein</keyword>
<dbReference type="SMART" id="SM00448">
    <property type="entry name" value="REC"/>
    <property type="match status" value="1"/>
</dbReference>
<dbReference type="InterPro" id="IPR005467">
    <property type="entry name" value="His_kinase_dom"/>
</dbReference>
<dbReference type="PANTHER" id="PTHR43047">
    <property type="entry name" value="TWO-COMPONENT HISTIDINE PROTEIN KINASE"/>
    <property type="match status" value="1"/>
</dbReference>
<feature type="modified residue" description="Phosphohistidine" evidence="14">
    <location>
        <position position="773"/>
    </location>
</feature>
<evidence type="ECO:0000256" key="5">
    <source>
        <dbReference type="ARBA" id="ARBA00022519"/>
    </source>
</evidence>
<dbReference type="InterPro" id="IPR001610">
    <property type="entry name" value="PAC"/>
</dbReference>
<dbReference type="Proteomes" id="UP000008555">
    <property type="component" value="Chromosome"/>
</dbReference>
<name>A9KFC7_COXBN</name>
<dbReference type="CDD" id="cd00082">
    <property type="entry name" value="HisKA"/>
    <property type="match status" value="1"/>
</dbReference>
<dbReference type="HOGENOM" id="CLU_000445_114_15_6"/>
<dbReference type="InterPro" id="IPR036097">
    <property type="entry name" value="HisK_dim/P_sf"/>
</dbReference>
<dbReference type="InterPro" id="IPR000700">
    <property type="entry name" value="PAS-assoc_C"/>
</dbReference>
<dbReference type="PANTHER" id="PTHR43047:SF72">
    <property type="entry name" value="OSMOSENSING HISTIDINE PROTEIN KINASE SLN1"/>
    <property type="match status" value="1"/>
</dbReference>
<dbReference type="PROSITE" id="PS50894">
    <property type="entry name" value="HPT"/>
    <property type="match status" value="1"/>
</dbReference>
<dbReference type="NCBIfam" id="TIGR00229">
    <property type="entry name" value="sensory_box"/>
    <property type="match status" value="1"/>
</dbReference>
<comment type="catalytic activity">
    <reaction evidence="1">
        <text>ATP + protein L-histidine = ADP + protein N-phospho-L-histidine.</text>
        <dbReference type="EC" id="2.7.13.3"/>
    </reaction>
</comment>
<evidence type="ECO:0000259" key="19">
    <source>
        <dbReference type="PROSITE" id="PS50113"/>
    </source>
</evidence>
<dbReference type="Gene3D" id="3.40.50.2300">
    <property type="match status" value="1"/>
</dbReference>
<dbReference type="PROSITE" id="PS50110">
    <property type="entry name" value="RESPONSE_REGULATORY"/>
    <property type="match status" value="1"/>
</dbReference>
<dbReference type="InterPro" id="IPR036641">
    <property type="entry name" value="HPT_dom_sf"/>
</dbReference>
<evidence type="ECO:0000256" key="2">
    <source>
        <dbReference type="ARBA" id="ARBA00004429"/>
    </source>
</evidence>
<dbReference type="SUPFAM" id="SSF52172">
    <property type="entry name" value="CheY-like"/>
    <property type="match status" value="1"/>
</dbReference>
<dbReference type="GO" id="GO:0005886">
    <property type="term" value="C:plasma membrane"/>
    <property type="evidence" value="ECO:0007669"/>
    <property type="project" value="UniProtKB-SubCell"/>
</dbReference>
<dbReference type="EC" id="2.7.13.3" evidence="3"/>
<feature type="domain" description="Response regulatory" evidence="18">
    <location>
        <begin position="578"/>
        <end position="697"/>
    </location>
</feature>
<evidence type="ECO:0000256" key="11">
    <source>
        <dbReference type="ARBA" id="ARBA00022989"/>
    </source>
</evidence>
<dbReference type="SMART" id="SM00387">
    <property type="entry name" value="HATPase_c"/>
    <property type="match status" value="1"/>
</dbReference>
<feature type="domain" description="PAC" evidence="19">
    <location>
        <begin position="229"/>
        <end position="281"/>
    </location>
</feature>
<dbReference type="InterPro" id="IPR008207">
    <property type="entry name" value="Sig_transdc_His_kin_Hpt_dom"/>
</dbReference>
<keyword evidence="8" id="KW-0812">Transmembrane</keyword>
<reference evidence="21 22" key="1">
    <citation type="journal article" date="2009" name="Infect. Immun.">
        <title>Comparative genomics reveal extensive transposon-mediated genomic plasticity and diversity among potential effector proteins within the genus Coxiella.</title>
        <authorList>
            <person name="Beare P.A."/>
            <person name="Unsworth N."/>
            <person name="Andoh M."/>
            <person name="Voth D.E."/>
            <person name="Omsland A."/>
            <person name="Gilk S.D."/>
            <person name="Williams K.P."/>
            <person name="Sobral B.W."/>
            <person name="Kupko J.J.III."/>
            <person name="Porcella S.F."/>
            <person name="Samuel J.E."/>
            <person name="Heinzen R.A."/>
        </authorList>
    </citation>
    <scope>NUCLEOTIDE SEQUENCE [LARGE SCALE GENOMIC DNA]</scope>
    <source>
        <strain evidence="21 22">Dugway 5J108-111</strain>
    </source>
</reference>
<feature type="domain" description="Histidine kinase" evidence="17">
    <location>
        <begin position="299"/>
        <end position="539"/>
    </location>
</feature>
<dbReference type="RefSeq" id="WP_011996775.1">
    <property type="nucleotide sequence ID" value="NC_009727.1"/>
</dbReference>
<dbReference type="Gene3D" id="1.20.120.160">
    <property type="entry name" value="HPT domain"/>
    <property type="match status" value="1"/>
</dbReference>
<dbReference type="EMBL" id="CP000733">
    <property type="protein sequence ID" value="ABS77759.2"/>
    <property type="molecule type" value="Genomic_DNA"/>
</dbReference>
<dbReference type="SMART" id="SM00388">
    <property type="entry name" value="HisKA"/>
    <property type="match status" value="1"/>
</dbReference>
<accession>A9KFC7</accession>
<evidence type="ECO:0000256" key="1">
    <source>
        <dbReference type="ARBA" id="ARBA00000085"/>
    </source>
</evidence>
<dbReference type="SUPFAM" id="SSF55785">
    <property type="entry name" value="PYP-like sensor domain (PAS domain)"/>
    <property type="match status" value="1"/>
</dbReference>
<dbReference type="PROSITE" id="PS50005">
    <property type="entry name" value="TPR"/>
    <property type="match status" value="1"/>
</dbReference>
<feature type="modified residue" description="4-aspartylphosphate" evidence="15">
    <location>
        <position position="627"/>
    </location>
</feature>
<dbReference type="PROSITE" id="PS50109">
    <property type="entry name" value="HIS_KIN"/>
    <property type="match status" value="1"/>
</dbReference>
<evidence type="ECO:0000256" key="13">
    <source>
        <dbReference type="ARBA" id="ARBA00023136"/>
    </source>
</evidence>
<dbReference type="GO" id="GO:0000155">
    <property type="term" value="F:phosphorelay sensor kinase activity"/>
    <property type="evidence" value="ECO:0007669"/>
    <property type="project" value="InterPro"/>
</dbReference>
<dbReference type="PROSITE" id="PS50113">
    <property type="entry name" value="PAC"/>
    <property type="match status" value="1"/>
</dbReference>
<keyword evidence="10" id="KW-0067">ATP-binding</keyword>
<dbReference type="SUPFAM" id="SSF47226">
    <property type="entry name" value="Histidine-containing phosphotransfer domain, HPT domain"/>
    <property type="match status" value="1"/>
</dbReference>
<evidence type="ECO:0000256" key="8">
    <source>
        <dbReference type="ARBA" id="ARBA00022692"/>
    </source>
</evidence>
<dbReference type="InterPro" id="IPR001789">
    <property type="entry name" value="Sig_transdc_resp-reg_receiver"/>
</dbReference>
<dbReference type="InterPro" id="IPR003594">
    <property type="entry name" value="HATPase_dom"/>
</dbReference>
<dbReference type="InterPro" id="IPR011006">
    <property type="entry name" value="CheY-like_superfamily"/>
</dbReference>
<evidence type="ECO:0000313" key="22">
    <source>
        <dbReference type="Proteomes" id="UP000008555"/>
    </source>
</evidence>
<keyword evidence="5" id="KW-0997">Cell inner membrane</keyword>
<dbReference type="GO" id="GO:0009927">
    <property type="term" value="F:histidine phosphotransfer kinase activity"/>
    <property type="evidence" value="ECO:0007669"/>
    <property type="project" value="TreeGrafter"/>
</dbReference>
<proteinExistence type="predicted"/>
<dbReference type="Pfam" id="PF00072">
    <property type="entry name" value="Response_reg"/>
    <property type="match status" value="1"/>
</dbReference>
<evidence type="ECO:0000256" key="10">
    <source>
        <dbReference type="ARBA" id="ARBA00022840"/>
    </source>
</evidence>
<dbReference type="KEGG" id="cbd:CBUD_0835"/>
<feature type="domain" description="HPt" evidence="20">
    <location>
        <begin position="734"/>
        <end position="826"/>
    </location>
</feature>
<evidence type="ECO:0000256" key="4">
    <source>
        <dbReference type="ARBA" id="ARBA00022475"/>
    </source>
</evidence>
<dbReference type="Gene3D" id="3.30.565.10">
    <property type="entry name" value="Histidine kinase-like ATPase, C-terminal domain"/>
    <property type="match status" value="1"/>
</dbReference>
<evidence type="ECO:0000259" key="20">
    <source>
        <dbReference type="PROSITE" id="PS50894"/>
    </source>
</evidence>
<dbReference type="InterPro" id="IPR003661">
    <property type="entry name" value="HisK_dim/P_dom"/>
</dbReference>
<dbReference type="Pfam" id="PF08448">
    <property type="entry name" value="PAS_4"/>
    <property type="match status" value="1"/>
</dbReference>
<sequence length="831" mass="93357">MSLIINIVDHFFSIFYLLKSKMSMSLDAIISNKFSFEGFINQIDCPLLFISDEGFIEAANDFAIKLLQLKPDQFPDVDFHAFCRANKYSLSRFFNKVEPPTEALEETYLLKGRQYVILWKIIRFSQFDDMLKGSLLVGHDRTQLKLVSGELKSKIFFYENILSKLPTNVYWKDKNSVYLGCNERLARVMGLPSRKAIEGMTDFDFVWGKEAAKSFIEFDQKVMRSGIPLMTEDVFKEASGNIVTVLTNKTPIKNEHGETIGVLAISVDITELKKTQAQLEIQRQKAEAANKAKSEFIANMSHDIRTPIAGMLGMLQDLLNVAEETKTSSNASILNVIETVQRDSELLMGATDELLQLCNEILEVVRLESGKESEQSEAFDLRELIKRTIELLQPVAHQKKLTLACEVDEGVPQYLDGIRMYLSRTLLNLISNALKFTENGFVKVKVRLSDKTNSHYRVGDKATIQIAVEDTGMGIPRDKFDTIFEHFSRLTPSYEGLYKGAGLGLYTVKRYVDAMGGEITVDSEVGKGTCFTVIIPFTVADHAERTNEPLRLPKTPKRIDLKANVFAEGAKPSETALSVLVVEDNALAATAVAVVLKPFNCAVDFAESGAQAIEKARKGIYDLILMDVGLPDISGIEATQRIRAMEDKAKAQVPIIALTGHADNGEKRQECLEAGMQEVLSKPLQRLAIESTLEQFIFRAKAEKEAKSGPPVTSMPESTEVIDWNACVRMCNGSPEFTRQLLTILDEDLKYTRAKLEKAYQERNNEILRAELHRLRGGVSYLKLPQLDNALKMFHEVVKIEPPNPALLEESYSKAKKAIEAFLKMWEKQSF</sequence>
<evidence type="ECO:0000259" key="17">
    <source>
        <dbReference type="PROSITE" id="PS50109"/>
    </source>
</evidence>
<dbReference type="CDD" id="cd17546">
    <property type="entry name" value="REC_hyHK_CKI1_RcsC-like"/>
    <property type="match status" value="1"/>
</dbReference>
<protein>
    <recommendedName>
        <fullName evidence="3">histidine kinase</fullName>
        <ecNumber evidence="3">2.7.13.3</ecNumber>
    </recommendedName>
</protein>
<evidence type="ECO:0000256" key="14">
    <source>
        <dbReference type="PROSITE-ProRule" id="PRU00110"/>
    </source>
</evidence>
<feature type="repeat" description="TPR" evidence="16">
    <location>
        <begin position="771"/>
        <end position="804"/>
    </location>
</feature>
<comment type="subcellular location">
    <subcellularLocation>
        <location evidence="2">Cell inner membrane</location>
        <topology evidence="2">Multi-pass membrane protein</topology>
    </subcellularLocation>
</comment>
<gene>
    <name evidence="21" type="ordered locus">CBUD_0835</name>
</gene>
<keyword evidence="16" id="KW-0802">TPR repeat</keyword>